<gene>
    <name evidence="1" type="ORF">LY01_01647</name>
</gene>
<comment type="caution">
    <text evidence="1">The sequence shown here is derived from an EMBL/GenBank/DDBJ whole genome shotgun (WGS) entry which is preliminary data.</text>
</comment>
<proteinExistence type="predicted"/>
<keyword evidence="2" id="KW-1185">Reference proteome</keyword>
<dbReference type="EMBL" id="PTJE01000003">
    <property type="protein sequence ID" value="PPK94894.1"/>
    <property type="molecule type" value="Genomic_DNA"/>
</dbReference>
<dbReference type="RefSeq" id="WP_104515345.1">
    <property type="nucleotide sequence ID" value="NZ_MQVW01000024.1"/>
</dbReference>
<organism evidence="1 2">
    <name type="scientific">Nonlabens xylanidelens</name>
    <dbReference type="NCBI Taxonomy" id="191564"/>
    <lineage>
        <taxon>Bacteria</taxon>
        <taxon>Pseudomonadati</taxon>
        <taxon>Bacteroidota</taxon>
        <taxon>Flavobacteriia</taxon>
        <taxon>Flavobacteriales</taxon>
        <taxon>Flavobacteriaceae</taxon>
        <taxon>Nonlabens</taxon>
    </lineage>
</organism>
<sequence>MPRIIIIIAFFISTVSWSQTEKIISTRIISQTVDTKYNGSFTFKANLVLNTDLFQGINIMAGLKDFQLIEYSFKNKLATNLPHQNFPIPIQTPQVDLITTLRFTNGQESVDIRKIFKSVDNRSWGGLDRNWLDTEDRDKIYKTFSIHQDNQELFYKLKIEIINPEIKISFYSGRISETLEPIKKRLTN</sequence>
<protein>
    <submittedName>
        <fullName evidence="1">Uncharacterized protein</fullName>
    </submittedName>
</protein>
<dbReference type="AlphaFoldDB" id="A0A2S6IKY1"/>
<dbReference type="Proteomes" id="UP000239002">
    <property type="component" value="Unassembled WGS sequence"/>
</dbReference>
<evidence type="ECO:0000313" key="2">
    <source>
        <dbReference type="Proteomes" id="UP000239002"/>
    </source>
</evidence>
<reference evidence="1 2" key="1">
    <citation type="submission" date="2018-02" db="EMBL/GenBank/DDBJ databases">
        <title>Genomic Encyclopedia of Archaeal and Bacterial Type Strains, Phase II (KMG-II): from individual species to whole genera.</title>
        <authorList>
            <person name="Goeker M."/>
        </authorList>
    </citation>
    <scope>NUCLEOTIDE SEQUENCE [LARGE SCALE GENOMIC DNA]</scope>
    <source>
        <strain evidence="1 2">DSM 16809</strain>
    </source>
</reference>
<accession>A0A2S6IKY1</accession>
<evidence type="ECO:0000313" key="1">
    <source>
        <dbReference type="EMBL" id="PPK94894.1"/>
    </source>
</evidence>
<name>A0A2S6IKY1_9FLAO</name>